<dbReference type="PANTHER" id="PTHR43805:SF1">
    <property type="entry name" value="GP-PDE DOMAIN-CONTAINING PROTEIN"/>
    <property type="match status" value="1"/>
</dbReference>
<feature type="region of interest" description="Disordered" evidence="1">
    <location>
        <begin position="1"/>
        <end position="35"/>
    </location>
</feature>
<sequence length="425" mass="48172">MAEKGRGAPFPSSPASDPAAHPPHPAPAAAEQPPPASYIRVRTELCESLTMPGWEKLLMEESQPLLQPPLTPRDGFPAPADFALALQSDSANRRVDHRHGTTAASTGSKMSSRPLPQAIAHRGYKAKFPENTMAAFVGAVDVGAHAIETDVHLSRDGVVVLSHDPTLERCFGRKEKIIDCDWQFLASLRTKAKPHEPMPRLADLLELMTRPGNEQLWVLLDIKRDNNLDDVMRLIAKTIASVNPSPSRPWTQRVVLGIWSPKYLPFVSKYLSEFPMTYISFSLPCAWYFLEHVPRISFNMYAPVLVGPVGAAFRKRAQRLHRPVFAWTVNKERMMEWNIAKGLDGVVTDEPLKFLEVCKRWEDKSDVKRLDEVEGWTWDGWKIWEVLDLLRVQLFIWLLTPVILWWLRPWGAVREMGRQNKAIDG</sequence>
<dbReference type="Pfam" id="PF03009">
    <property type="entry name" value="GDPD"/>
    <property type="match status" value="1"/>
</dbReference>
<feature type="compositionally biased region" description="Low complexity" evidence="1">
    <location>
        <begin position="8"/>
        <end position="19"/>
    </location>
</feature>
<feature type="domain" description="GP-PDE" evidence="2">
    <location>
        <begin position="116"/>
        <end position="358"/>
    </location>
</feature>
<proteinExistence type="predicted"/>
<dbReference type="STRING" id="1126212.K2S099"/>
<feature type="compositionally biased region" description="Pro residues" evidence="1">
    <location>
        <begin position="20"/>
        <end position="35"/>
    </location>
</feature>
<dbReference type="OrthoDB" id="1058301at2759"/>
<comment type="caution">
    <text evidence="3">The sequence shown here is derived from an EMBL/GenBank/DDBJ whole genome shotgun (WGS) entry which is preliminary data.</text>
</comment>
<reference evidence="3 4" key="1">
    <citation type="journal article" date="2012" name="BMC Genomics">
        <title>Tools to kill: Genome of one of the most destructive plant pathogenic fungi Macrophomina phaseolina.</title>
        <authorList>
            <person name="Islam M.S."/>
            <person name="Haque M.S."/>
            <person name="Islam M.M."/>
            <person name="Emdad E.M."/>
            <person name="Halim A."/>
            <person name="Hossen Q.M.M."/>
            <person name="Hossain M.Z."/>
            <person name="Ahmed B."/>
            <person name="Rahim S."/>
            <person name="Rahman M.S."/>
            <person name="Alam M.M."/>
            <person name="Hou S."/>
            <person name="Wan X."/>
            <person name="Saito J.A."/>
            <person name="Alam M."/>
        </authorList>
    </citation>
    <scope>NUCLEOTIDE SEQUENCE [LARGE SCALE GENOMIC DNA]</scope>
    <source>
        <strain evidence="3 4">MS6</strain>
    </source>
</reference>
<evidence type="ECO:0000313" key="4">
    <source>
        <dbReference type="Proteomes" id="UP000007129"/>
    </source>
</evidence>
<dbReference type="Gene3D" id="3.20.20.190">
    <property type="entry name" value="Phosphatidylinositol (PI) phosphodiesterase"/>
    <property type="match status" value="1"/>
</dbReference>
<dbReference type="InterPro" id="IPR017946">
    <property type="entry name" value="PLC-like_Pdiesterase_TIM-brl"/>
</dbReference>
<dbReference type="CDD" id="cd08570">
    <property type="entry name" value="GDPD_YPL206cp_fungi"/>
    <property type="match status" value="1"/>
</dbReference>
<dbReference type="EMBL" id="AHHD01000088">
    <property type="protein sequence ID" value="EKG20398.1"/>
    <property type="molecule type" value="Genomic_DNA"/>
</dbReference>
<feature type="region of interest" description="Disordered" evidence="1">
    <location>
        <begin position="89"/>
        <end position="113"/>
    </location>
</feature>
<feature type="compositionally biased region" description="Polar residues" evidence="1">
    <location>
        <begin position="102"/>
        <end position="111"/>
    </location>
</feature>
<dbReference type="AlphaFoldDB" id="K2S099"/>
<organism evidence="3 4">
    <name type="scientific">Macrophomina phaseolina (strain MS6)</name>
    <name type="common">Charcoal rot fungus</name>
    <dbReference type="NCBI Taxonomy" id="1126212"/>
    <lineage>
        <taxon>Eukaryota</taxon>
        <taxon>Fungi</taxon>
        <taxon>Dikarya</taxon>
        <taxon>Ascomycota</taxon>
        <taxon>Pezizomycotina</taxon>
        <taxon>Dothideomycetes</taxon>
        <taxon>Dothideomycetes incertae sedis</taxon>
        <taxon>Botryosphaeriales</taxon>
        <taxon>Botryosphaeriaceae</taxon>
        <taxon>Macrophomina</taxon>
    </lineage>
</organism>
<gene>
    <name evidence="3" type="ORF">MPH_02324</name>
</gene>
<dbReference type="InterPro" id="IPR030395">
    <property type="entry name" value="GP_PDE_dom"/>
</dbReference>
<dbReference type="eggNOG" id="KOG2258">
    <property type="taxonomic scope" value="Eukaryota"/>
</dbReference>
<dbReference type="GO" id="GO:0008081">
    <property type="term" value="F:phosphoric diester hydrolase activity"/>
    <property type="evidence" value="ECO:0007669"/>
    <property type="project" value="InterPro"/>
</dbReference>
<name>K2S099_MACPH</name>
<dbReference type="PROSITE" id="PS51704">
    <property type="entry name" value="GP_PDE"/>
    <property type="match status" value="1"/>
</dbReference>
<protein>
    <submittedName>
        <fullName evidence="3">Glycerophosphoryl diester phosphodiesterase</fullName>
    </submittedName>
</protein>
<dbReference type="GO" id="GO:0006629">
    <property type="term" value="P:lipid metabolic process"/>
    <property type="evidence" value="ECO:0007669"/>
    <property type="project" value="InterPro"/>
</dbReference>
<accession>K2S099</accession>
<evidence type="ECO:0000313" key="3">
    <source>
        <dbReference type="EMBL" id="EKG20398.1"/>
    </source>
</evidence>
<dbReference type="Proteomes" id="UP000007129">
    <property type="component" value="Unassembled WGS sequence"/>
</dbReference>
<dbReference type="InParanoid" id="K2S099"/>
<dbReference type="PANTHER" id="PTHR43805">
    <property type="entry name" value="GLYCEROPHOSPHORYL DIESTER PHOSPHODIESTERASE"/>
    <property type="match status" value="1"/>
</dbReference>
<dbReference type="HOGENOM" id="CLU_030006_1_1_1"/>
<dbReference type="SUPFAM" id="SSF51695">
    <property type="entry name" value="PLC-like phosphodiesterases"/>
    <property type="match status" value="1"/>
</dbReference>
<evidence type="ECO:0000256" key="1">
    <source>
        <dbReference type="SAM" id="MobiDB-lite"/>
    </source>
</evidence>
<dbReference type="FunCoup" id="K2S099">
    <property type="interactions" value="104"/>
</dbReference>
<evidence type="ECO:0000259" key="2">
    <source>
        <dbReference type="PROSITE" id="PS51704"/>
    </source>
</evidence>
<dbReference type="VEuPathDB" id="FungiDB:MPH_02324"/>